<proteinExistence type="predicted"/>
<dbReference type="Gene3D" id="1.10.10.10">
    <property type="entry name" value="Winged helix-like DNA-binding domain superfamily/Winged helix DNA-binding domain"/>
    <property type="match status" value="1"/>
</dbReference>
<dbReference type="STRING" id="76021.BS329_32915"/>
<evidence type="ECO:0000259" key="1">
    <source>
        <dbReference type="Pfam" id="PF12728"/>
    </source>
</evidence>
<organism evidence="2 3">
    <name type="scientific">Amycolatopsis coloradensis</name>
    <dbReference type="NCBI Taxonomy" id="76021"/>
    <lineage>
        <taxon>Bacteria</taxon>
        <taxon>Bacillati</taxon>
        <taxon>Actinomycetota</taxon>
        <taxon>Actinomycetes</taxon>
        <taxon>Pseudonocardiales</taxon>
        <taxon>Pseudonocardiaceae</taxon>
        <taxon>Amycolatopsis</taxon>
    </lineage>
</organism>
<name>A0A1R0KHM3_9PSEU</name>
<dbReference type="Proteomes" id="UP000187486">
    <property type="component" value="Unassembled WGS sequence"/>
</dbReference>
<accession>A0A1R0KHM3</accession>
<dbReference type="EMBL" id="MQUQ01000020">
    <property type="protein sequence ID" value="OLZ45248.1"/>
    <property type="molecule type" value="Genomic_DNA"/>
</dbReference>
<dbReference type="InterPro" id="IPR041657">
    <property type="entry name" value="HTH_17"/>
</dbReference>
<dbReference type="RefSeq" id="WP_076165958.1">
    <property type="nucleotide sequence ID" value="NZ_JBEZVB010000025.1"/>
</dbReference>
<dbReference type="SUPFAM" id="SSF46955">
    <property type="entry name" value="Putative DNA-binding domain"/>
    <property type="match status" value="1"/>
</dbReference>
<evidence type="ECO:0000313" key="3">
    <source>
        <dbReference type="Proteomes" id="UP000187486"/>
    </source>
</evidence>
<dbReference type="Pfam" id="PF12728">
    <property type="entry name" value="HTH_17"/>
    <property type="match status" value="1"/>
</dbReference>
<evidence type="ECO:0000313" key="2">
    <source>
        <dbReference type="EMBL" id="OLZ45248.1"/>
    </source>
</evidence>
<dbReference type="InterPro" id="IPR010093">
    <property type="entry name" value="SinI_DNA-bd"/>
</dbReference>
<reference evidence="2 3" key="1">
    <citation type="submission" date="2016-01" db="EMBL/GenBank/DDBJ databases">
        <title>Amycolatopsis coloradensis genome sequencing and assembly.</title>
        <authorList>
            <person name="Mayilraj S."/>
        </authorList>
    </citation>
    <scope>NUCLEOTIDE SEQUENCE [LARGE SCALE GENOMIC DNA]</scope>
    <source>
        <strain evidence="2 3">DSM 44225</strain>
    </source>
</reference>
<sequence>MDPLLTLDEVAQALKVSKNTIYQWRKTGRGPVGIRVGKYVRYRPEAVSAWLDEQAGI</sequence>
<keyword evidence="3" id="KW-1185">Reference proteome</keyword>
<dbReference type="OrthoDB" id="5524782at2"/>
<protein>
    <recommendedName>
        <fullName evidence="1">Helix-turn-helix domain-containing protein</fullName>
    </recommendedName>
</protein>
<gene>
    <name evidence="2" type="ORF">BS329_32915</name>
</gene>
<feature type="domain" description="Helix-turn-helix" evidence="1">
    <location>
        <begin position="4"/>
        <end position="54"/>
    </location>
</feature>
<dbReference type="GO" id="GO:0003677">
    <property type="term" value="F:DNA binding"/>
    <property type="evidence" value="ECO:0007669"/>
    <property type="project" value="InterPro"/>
</dbReference>
<comment type="caution">
    <text evidence="2">The sequence shown here is derived from an EMBL/GenBank/DDBJ whole genome shotgun (WGS) entry which is preliminary data.</text>
</comment>
<dbReference type="InterPro" id="IPR036388">
    <property type="entry name" value="WH-like_DNA-bd_sf"/>
</dbReference>
<dbReference type="NCBIfam" id="TIGR01764">
    <property type="entry name" value="excise"/>
    <property type="match status" value="1"/>
</dbReference>
<dbReference type="AlphaFoldDB" id="A0A1R0KHM3"/>
<dbReference type="InterPro" id="IPR009061">
    <property type="entry name" value="DNA-bd_dom_put_sf"/>
</dbReference>